<keyword evidence="14 16" id="KW-0030">Aminoacyl-tRNA synthetase</keyword>
<comment type="cofactor">
    <cofactor evidence="16">
        <name>Zn(2+)</name>
        <dbReference type="ChEBI" id="CHEBI:29105"/>
    </cofactor>
    <text evidence="16">Binds 1 zinc ion per subunit.</text>
</comment>
<evidence type="ECO:0000256" key="9">
    <source>
        <dbReference type="ARBA" id="ARBA00022741"/>
    </source>
</evidence>
<organism evidence="19 20">
    <name type="scientific">Gimesia chilikensis</name>
    <dbReference type="NCBI Taxonomy" id="2605989"/>
    <lineage>
        <taxon>Bacteria</taxon>
        <taxon>Pseudomonadati</taxon>
        <taxon>Planctomycetota</taxon>
        <taxon>Planctomycetia</taxon>
        <taxon>Planctomycetales</taxon>
        <taxon>Planctomycetaceae</taxon>
        <taxon>Gimesia</taxon>
    </lineage>
</organism>
<dbReference type="NCBIfam" id="TIGR00398">
    <property type="entry name" value="metG"/>
    <property type="match status" value="1"/>
</dbReference>
<feature type="short sequence motif" description="'HIGH' region" evidence="16">
    <location>
        <begin position="13"/>
        <end position="23"/>
    </location>
</feature>
<comment type="similarity">
    <text evidence="3 16">Belongs to the class-I aminoacyl-tRNA synthetase family. MetG type 1 subfamily.</text>
</comment>
<dbReference type="InterPro" id="IPR014729">
    <property type="entry name" value="Rossmann-like_a/b/a_fold"/>
</dbReference>
<comment type="subcellular location">
    <subcellularLocation>
        <location evidence="2 16">Cytoplasm</location>
    </subcellularLocation>
</comment>
<dbReference type="EMBL" id="CP036266">
    <property type="protein sequence ID" value="QDT24501.1"/>
    <property type="molecule type" value="Genomic_DNA"/>
</dbReference>
<proteinExistence type="inferred from homology"/>
<feature type="domain" description="TRNA-binding" evidence="18">
    <location>
        <begin position="579"/>
        <end position="681"/>
    </location>
</feature>
<dbReference type="NCBIfam" id="NF001100">
    <property type="entry name" value="PRK00133.1"/>
    <property type="match status" value="1"/>
</dbReference>
<dbReference type="GO" id="GO:0006431">
    <property type="term" value="P:methionyl-tRNA aminoacylation"/>
    <property type="evidence" value="ECO:0007669"/>
    <property type="project" value="UniProtKB-UniRule"/>
</dbReference>
<dbReference type="OrthoDB" id="9810191at2"/>
<dbReference type="GO" id="GO:0005524">
    <property type="term" value="F:ATP binding"/>
    <property type="evidence" value="ECO:0007669"/>
    <property type="project" value="UniProtKB-UniRule"/>
</dbReference>
<dbReference type="InterPro" id="IPR009080">
    <property type="entry name" value="tRNAsynth_Ia_anticodon-bd"/>
</dbReference>
<dbReference type="Gene3D" id="2.40.50.140">
    <property type="entry name" value="Nucleic acid-binding proteins"/>
    <property type="match status" value="1"/>
</dbReference>
<dbReference type="InterPro" id="IPR015413">
    <property type="entry name" value="Methionyl/Leucyl_tRNA_Synth"/>
</dbReference>
<dbReference type="SUPFAM" id="SSF57770">
    <property type="entry name" value="Methionyl-tRNA synthetase (MetRS), Zn-domain"/>
    <property type="match status" value="1"/>
</dbReference>
<dbReference type="GO" id="GO:0004825">
    <property type="term" value="F:methionine-tRNA ligase activity"/>
    <property type="evidence" value="ECO:0007669"/>
    <property type="project" value="UniProtKB-UniRule"/>
</dbReference>
<dbReference type="RefSeq" id="WP_145193239.1">
    <property type="nucleotide sequence ID" value="NZ_CP036266.1"/>
</dbReference>
<evidence type="ECO:0000256" key="11">
    <source>
        <dbReference type="ARBA" id="ARBA00022840"/>
    </source>
</evidence>
<dbReference type="Pfam" id="PF01588">
    <property type="entry name" value="tRNA_bind"/>
    <property type="match status" value="1"/>
</dbReference>
<sequence>MPQRRILVTAALPYANGDIHIGHLVEYIQTDIWVRFQKLRGHECRFFCADDTHGTAIMIRARQEGRSEEALIADVREKHIADFTGFNIEFDNYGSTNSEQNRKVCHQIWSSLREAGLVHEKEVTQLFDVQENTFLADRFVKGTCPKCKATDQYGDNCDKCGSTYTPADLIDPVSTLSNTTPELRTASHLFVRIEDLHDFLDEWTQSGDHLQSEVANYLKGHFLSDPLRDWDISRPAPYFGFEIPDSPGNYWYVWFDAPIGYIASTLEWCENNNEDFDKWWKNPETEVHHFIGKDITYFHTLFWPAMLKTSGFNLPEKVHIHGFLTVDGEKMSKSKGTFVKAATYLNHLDPACLRYYYASKLGSRLDDLDLNLDEFVQKVNSDLVGKVVNLASRSAKFVAQTGLSSAYPDDGGLFEYGASRSEAIATAYENCDYNGAMREILALADRANKYVEDQKPWELRKDEDRQQELQDICTIALNLFRQIVVYLTPVLPRLSGQTGELLNDPITSWDQAQTPLTGTSVSKFQHMFKRIEEKQVDAMTEEAKEDAVAAESEAAASQWNDSGEALEAEPMSEECTIDDFVKVDLRVARIVEANSVPEANKLLQLTLSLGGDERRNVFAGIKAAYEPEDLIGRLVICCANLKPRKMRFGTSEGMVLASGPGGKDVFLLSPDEGAVPGQRVH</sequence>
<evidence type="ECO:0000256" key="7">
    <source>
        <dbReference type="ARBA" id="ARBA00022598"/>
    </source>
</evidence>
<evidence type="ECO:0000259" key="18">
    <source>
        <dbReference type="PROSITE" id="PS50886"/>
    </source>
</evidence>
<evidence type="ECO:0000313" key="19">
    <source>
        <dbReference type="EMBL" id="QDT24501.1"/>
    </source>
</evidence>
<feature type="binding site" evidence="16">
    <location>
        <position position="333"/>
    </location>
    <ligand>
        <name>ATP</name>
        <dbReference type="ChEBI" id="CHEBI:30616"/>
    </ligand>
</feature>
<keyword evidence="5 16" id="KW-0963">Cytoplasm</keyword>
<reference evidence="19 20" key="1">
    <citation type="submission" date="2019-02" db="EMBL/GenBank/DDBJ databases">
        <title>Deep-cultivation of Planctomycetes and their phenomic and genomic characterization uncovers novel biology.</title>
        <authorList>
            <person name="Wiegand S."/>
            <person name="Jogler M."/>
            <person name="Boedeker C."/>
            <person name="Pinto D."/>
            <person name="Vollmers J."/>
            <person name="Rivas-Marin E."/>
            <person name="Kohn T."/>
            <person name="Peeters S.H."/>
            <person name="Heuer A."/>
            <person name="Rast P."/>
            <person name="Oberbeckmann S."/>
            <person name="Bunk B."/>
            <person name="Jeske O."/>
            <person name="Meyerdierks A."/>
            <person name="Storesund J.E."/>
            <person name="Kallscheuer N."/>
            <person name="Luecker S."/>
            <person name="Lage O.M."/>
            <person name="Pohl T."/>
            <person name="Merkel B.J."/>
            <person name="Hornburger P."/>
            <person name="Mueller R.-W."/>
            <person name="Bruemmer F."/>
            <person name="Labrenz M."/>
            <person name="Spormann A.M."/>
            <person name="Op den Camp H."/>
            <person name="Overmann J."/>
            <person name="Amann R."/>
            <person name="Jetten M.S.M."/>
            <person name="Mascher T."/>
            <person name="Medema M.H."/>
            <person name="Devos D.P."/>
            <person name="Kaster A.-K."/>
            <person name="Ovreas L."/>
            <person name="Rohde M."/>
            <person name="Galperin M.Y."/>
            <person name="Jogler C."/>
        </authorList>
    </citation>
    <scope>NUCLEOTIDE SEQUENCE [LARGE SCALE GENOMIC DNA]</scope>
    <source>
        <strain evidence="19 20">HG66A1</strain>
    </source>
</reference>
<evidence type="ECO:0000256" key="17">
    <source>
        <dbReference type="SAM" id="MobiDB-lite"/>
    </source>
</evidence>
<dbReference type="SUPFAM" id="SSF52374">
    <property type="entry name" value="Nucleotidylyl transferase"/>
    <property type="match status" value="1"/>
</dbReference>
<dbReference type="InterPro" id="IPR041872">
    <property type="entry name" value="Anticodon_Met"/>
</dbReference>
<comment type="subunit">
    <text evidence="4 16">Homodimer.</text>
</comment>
<dbReference type="AlphaFoldDB" id="A0A517PYN9"/>
<dbReference type="Gene3D" id="2.20.28.20">
    <property type="entry name" value="Methionyl-tRNA synthetase, Zn-domain"/>
    <property type="match status" value="1"/>
</dbReference>
<dbReference type="InterPro" id="IPR001412">
    <property type="entry name" value="aa-tRNA-synth_I_CS"/>
</dbReference>
<evidence type="ECO:0000256" key="16">
    <source>
        <dbReference type="HAMAP-Rule" id="MF_00098"/>
    </source>
</evidence>
<evidence type="ECO:0000256" key="14">
    <source>
        <dbReference type="ARBA" id="ARBA00023146"/>
    </source>
</evidence>
<evidence type="ECO:0000256" key="3">
    <source>
        <dbReference type="ARBA" id="ARBA00008258"/>
    </source>
</evidence>
<dbReference type="GO" id="GO:0046872">
    <property type="term" value="F:metal ion binding"/>
    <property type="evidence" value="ECO:0007669"/>
    <property type="project" value="UniProtKB-KW"/>
</dbReference>
<accession>A0A517PYN9</accession>
<dbReference type="PROSITE" id="PS50886">
    <property type="entry name" value="TRBD"/>
    <property type="match status" value="1"/>
</dbReference>
<comment type="catalytic activity">
    <reaction evidence="15 16">
        <text>tRNA(Met) + L-methionine + ATP = L-methionyl-tRNA(Met) + AMP + diphosphate</text>
        <dbReference type="Rhea" id="RHEA:13481"/>
        <dbReference type="Rhea" id="RHEA-COMP:9667"/>
        <dbReference type="Rhea" id="RHEA-COMP:9698"/>
        <dbReference type="ChEBI" id="CHEBI:30616"/>
        <dbReference type="ChEBI" id="CHEBI:33019"/>
        <dbReference type="ChEBI" id="CHEBI:57844"/>
        <dbReference type="ChEBI" id="CHEBI:78442"/>
        <dbReference type="ChEBI" id="CHEBI:78530"/>
        <dbReference type="ChEBI" id="CHEBI:456215"/>
        <dbReference type="EC" id="6.1.1.10"/>
    </reaction>
</comment>
<dbReference type="GO" id="GO:0000049">
    <property type="term" value="F:tRNA binding"/>
    <property type="evidence" value="ECO:0007669"/>
    <property type="project" value="UniProtKB-UniRule"/>
</dbReference>
<dbReference type="InterPro" id="IPR033911">
    <property type="entry name" value="MetRS_core"/>
</dbReference>
<feature type="binding site" evidence="16">
    <location>
        <position position="144"/>
    </location>
    <ligand>
        <name>Zn(2+)</name>
        <dbReference type="ChEBI" id="CHEBI:29105"/>
    </ligand>
</feature>
<dbReference type="Gene3D" id="3.40.50.620">
    <property type="entry name" value="HUPs"/>
    <property type="match status" value="1"/>
</dbReference>
<dbReference type="FunFam" id="2.20.28.20:FF:000001">
    <property type="entry name" value="Methionine--tRNA ligase"/>
    <property type="match status" value="1"/>
</dbReference>
<dbReference type="InterPro" id="IPR014758">
    <property type="entry name" value="Met-tRNA_synth"/>
</dbReference>
<dbReference type="InterPro" id="IPR023458">
    <property type="entry name" value="Met-tRNA_ligase_1"/>
</dbReference>
<dbReference type="Pfam" id="PF19303">
    <property type="entry name" value="Anticodon_3"/>
    <property type="match status" value="1"/>
</dbReference>
<dbReference type="EC" id="6.1.1.10" evidence="16"/>
<evidence type="ECO:0000313" key="20">
    <source>
        <dbReference type="Proteomes" id="UP000320421"/>
    </source>
</evidence>
<dbReference type="NCBIfam" id="TIGR00399">
    <property type="entry name" value="metG_C_term"/>
    <property type="match status" value="1"/>
</dbReference>
<keyword evidence="20" id="KW-1185">Reference proteome</keyword>
<keyword evidence="11 16" id="KW-0067">ATP-binding</keyword>
<evidence type="ECO:0000256" key="8">
    <source>
        <dbReference type="ARBA" id="ARBA00022723"/>
    </source>
</evidence>
<dbReference type="HAMAP" id="MF_00098">
    <property type="entry name" value="Met_tRNA_synth_type1"/>
    <property type="match status" value="1"/>
</dbReference>
<dbReference type="PRINTS" id="PR01041">
    <property type="entry name" value="TRNASYNTHMET"/>
</dbReference>
<dbReference type="GO" id="GO:0005829">
    <property type="term" value="C:cytosol"/>
    <property type="evidence" value="ECO:0007669"/>
    <property type="project" value="TreeGrafter"/>
</dbReference>
<dbReference type="CDD" id="cd07957">
    <property type="entry name" value="Anticodon_Ia_Met"/>
    <property type="match status" value="1"/>
</dbReference>
<evidence type="ECO:0000256" key="12">
    <source>
        <dbReference type="ARBA" id="ARBA00022884"/>
    </source>
</evidence>
<evidence type="ECO:0000256" key="6">
    <source>
        <dbReference type="ARBA" id="ARBA00022555"/>
    </source>
</evidence>
<dbReference type="CDD" id="cd02800">
    <property type="entry name" value="tRNA_bind_EcMetRS_like"/>
    <property type="match status" value="1"/>
</dbReference>
<dbReference type="InterPro" id="IPR002547">
    <property type="entry name" value="tRNA-bd_dom"/>
</dbReference>
<keyword evidence="7 16" id="KW-0436">Ligase</keyword>
<dbReference type="Pfam" id="PF09334">
    <property type="entry name" value="tRNA-synt_1g"/>
    <property type="match status" value="1"/>
</dbReference>
<evidence type="ECO:0000256" key="4">
    <source>
        <dbReference type="ARBA" id="ARBA00011738"/>
    </source>
</evidence>
<evidence type="ECO:0000256" key="15">
    <source>
        <dbReference type="ARBA" id="ARBA00047364"/>
    </source>
</evidence>
<keyword evidence="6 16" id="KW-0820">tRNA-binding</keyword>
<dbReference type="PANTHER" id="PTHR45765">
    <property type="entry name" value="METHIONINE--TRNA LIGASE"/>
    <property type="match status" value="1"/>
</dbReference>
<dbReference type="InterPro" id="IPR004495">
    <property type="entry name" value="Met-tRNA-synth_bsu_C"/>
</dbReference>
<evidence type="ECO:0000256" key="1">
    <source>
        <dbReference type="ARBA" id="ARBA00003314"/>
    </source>
</evidence>
<feature type="binding site" evidence="16">
    <location>
        <position position="160"/>
    </location>
    <ligand>
        <name>Zn(2+)</name>
        <dbReference type="ChEBI" id="CHEBI:29105"/>
    </ligand>
</feature>
<dbReference type="CDD" id="cd00814">
    <property type="entry name" value="MetRS_core"/>
    <property type="match status" value="1"/>
</dbReference>
<evidence type="ECO:0000256" key="5">
    <source>
        <dbReference type="ARBA" id="ARBA00022490"/>
    </source>
</evidence>
<keyword evidence="13 16" id="KW-0648">Protein biosynthesis</keyword>
<dbReference type="PANTHER" id="PTHR45765:SF1">
    <property type="entry name" value="METHIONINE--TRNA LIGASE, CYTOPLASMIC"/>
    <property type="match status" value="1"/>
</dbReference>
<dbReference type="InterPro" id="IPR012340">
    <property type="entry name" value="NA-bd_OB-fold"/>
</dbReference>
<comment type="function">
    <text evidence="1 16">Is required not only for elongation of protein synthesis but also for the initiation of all mRNA translation through initiator tRNA(fMet) aminoacylation.</text>
</comment>
<feature type="binding site" evidence="16">
    <location>
        <position position="147"/>
    </location>
    <ligand>
        <name>Zn(2+)</name>
        <dbReference type="ChEBI" id="CHEBI:29105"/>
    </ligand>
</feature>
<feature type="short sequence motif" description="'KMSKS' region" evidence="16">
    <location>
        <begin position="330"/>
        <end position="334"/>
    </location>
</feature>
<feature type="binding site" evidence="16">
    <location>
        <position position="157"/>
    </location>
    <ligand>
        <name>Zn(2+)</name>
        <dbReference type="ChEBI" id="CHEBI:29105"/>
    </ligand>
</feature>
<dbReference type="FunFam" id="2.40.50.140:FF:000042">
    <property type="entry name" value="Methionine--tRNA ligase"/>
    <property type="match status" value="1"/>
</dbReference>
<feature type="region of interest" description="Disordered" evidence="17">
    <location>
        <begin position="544"/>
        <end position="569"/>
    </location>
</feature>
<evidence type="ECO:0000256" key="2">
    <source>
        <dbReference type="ARBA" id="ARBA00004496"/>
    </source>
</evidence>
<keyword evidence="9 16" id="KW-0547">Nucleotide-binding</keyword>
<dbReference type="SUPFAM" id="SSF47323">
    <property type="entry name" value="Anticodon-binding domain of a subclass of class I aminoacyl-tRNA synthetases"/>
    <property type="match status" value="1"/>
</dbReference>
<dbReference type="PROSITE" id="PS00178">
    <property type="entry name" value="AA_TRNA_LIGASE_I"/>
    <property type="match status" value="1"/>
</dbReference>
<dbReference type="Gene3D" id="1.10.730.10">
    <property type="entry name" value="Isoleucyl-tRNA Synthetase, Domain 1"/>
    <property type="match status" value="1"/>
</dbReference>
<name>A0A517PYN9_9PLAN</name>
<keyword evidence="8 16" id="KW-0479">Metal-binding</keyword>
<keyword evidence="12 16" id="KW-0694">RNA-binding</keyword>
<gene>
    <name evidence="16 19" type="primary">metG</name>
    <name evidence="19" type="ORF">HG66A1_63350</name>
</gene>
<dbReference type="Proteomes" id="UP000320421">
    <property type="component" value="Chromosome"/>
</dbReference>
<keyword evidence="10 16" id="KW-0862">Zinc</keyword>
<protein>
    <recommendedName>
        <fullName evidence="16">Methionine--tRNA ligase</fullName>
        <ecNumber evidence="16">6.1.1.10</ecNumber>
    </recommendedName>
    <alternativeName>
        <fullName evidence="16">Methionyl-tRNA synthetase</fullName>
        <shortName evidence="16">MetRS</shortName>
    </alternativeName>
</protein>
<dbReference type="InterPro" id="IPR029038">
    <property type="entry name" value="MetRS_Zn"/>
</dbReference>
<dbReference type="SUPFAM" id="SSF50249">
    <property type="entry name" value="Nucleic acid-binding proteins"/>
    <property type="match status" value="1"/>
</dbReference>
<evidence type="ECO:0000256" key="10">
    <source>
        <dbReference type="ARBA" id="ARBA00022833"/>
    </source>
</evidence>
<evidence type="ECO:0000256" key="13">
    <source>
        <dbReference type="ARBA" id="ARBA00022917"/>
    </source>
</evidence>